<feature type="transmembrane region" description="Helical" evidence="9">
    <location>
        <begin position="62"/>
        <end position="83"/>
    </location>
</feature>
<dbReference type="AlphaFoldDB" id="A0A0P6XVU7"/>
<feature type="transmembrane region" description="Helical" evidence="9">
    <location>
        <begin position="306"/>
        <end position="327"/>
    </location>
</feature>
<dbReference type="STRING" id="869279.SE15_08525"/>
<dbReference type="Gene3D" id="1.20.1420.30">
    <property type="entry name" value="NCX, central ion-binding region"/>
    <property type="match status" value="1"/>
</dbReference>
<dbReference type="PANTHER" id="PTHR31503:SF22">
    <property type="entry name" value="VACUOLAR CALCIUM ION TRANSPORTER"/>
    <property type="match status" value="1"/>
</dbReference>
<feature type="transmembrane region" description="Helical" evidence="9">
    <location>
        <begin position="243"/>
        <end position="265"/>
    </location>
</feature>
<feature type="transmembrane region" description="Helical" evidence="9">
    <location>
        <begin position="30"/>
        <end position="50"/>
    </location>
</feature>
<evidence type="ECO:0000256" key="6">
    <source>
        <dbReference type="ARBA" id="ARBA00022989"/>
    </source>
</evidence>
<sequence>MANAFKNPLRWLLVAIPLVIWAEIQGWGNYWIFGLSALGLIPLAGLLGEATEALASHTGPRVGGLLNATLGNAAELIITLVAIRSGLLELVKASITGSILGNLLFVMGLALLVGGLRHGVQTFDRRQASNYAILLLMAVVALLIPSLFSHLIGPETSLEVEWLSLGVAGVMMVLYMAGLIYSLRSPTTPMVVGDVHLKETAPQWGVRTAVGILVVATLGVVGLSELLVSVVEAVVESLGVSEFFIGIILIPVIGNVAEHLVAVNVAARNRMDLSLEIAVSSSLQIALFVAPLLVFISLMMGNPLTLIFNPFELIALAAAILIAALVAMDGESNWLEGATLLAVYLILGLAFFLLPMGV</sequence>
<protein>
    <recommendedName>
        <fullName evidence="9">Ca(2+)/H(+) antiporter</fullName>
    </recommendedName>
</protein>
<evidence type="ECO:0000256" key="7">
    <source>
        <dbReference type="ARBA" id="ARBA00023065"/>
    </source>
</evidence>
<dbReference type="Proteomes" id="UP000050544">
    <property type="component" value="Unassembled WGS sequence"/>
</dbReference>
<dbReference type="GO" id="GO:0012505">
    <property type="term" value="C:endomembrane system"/>
    <property type="evidence" value="ECO:0007669"/>
    <property type="project" value="UniProtKB-SubCell"/>
</dbReference>
<feature type="transmembrane region" description="Helical" evidence="9">
    <location>
        <begin position="7"/>
        <end position="24"/>
    </location>
</feature>
<evidence type="ECO:0000256" key="5">
    <source>
        <dbReference type="ARBA" id="ARBA00022837"/>
    </source>
</evidence>
<comment type="similarity">
    <text evidence="9">Belongs to the Ca(2+):cation antiporter (CaCA) (TC 2.A.19) family.</text>
</comment>
<feature type="transmembrane region" description="Helical" evidence="9">
    <location>
        <begin position="95"/>
        <end position="116"/>
    </location>
</feature>
<dbReference type="InterPro" id="IPR004798">
    <property type="entry name" value="CAX-like"/>
</dbReference>
<dbReference type="InterPro" id="IPR004713">
    <property type="entry name" value="CaH_exchang"/>
</dbReference>
<keyword evidence="2 9" id="KW-0813">Transport</keyword>
<keyword evidence="3 9" id="KW-0109">Calcium transport</keyword>
<dbReference type="InterPro" id="IPR004837">
    <property type="entry name" value="NaCa_Exmemb"/>
</dbReference>
<comment type="subcellular location">
    <subcellularLocation>
        <location evidence="1">Endomembrane system</location>
        <topology evidence="1">Multi-pass membrane protein</topology>
    </subcellularLocation>
</comment>
<reference evidence="11 12" key="1">
    <citation type="submission" date="2015-07" db="EMBL/GenBank/DDBJ databases">
        <title>Whole genome sequence of Thermanaerothrix daxensis DSM 23592.</title>
        <authorList>
            <person name="Hemp J."/>
            <person name="Ward L.M."/>
            <person name="Pace L.A."/>
            <person name="Fischer W.W."/>
        </authorList>
    </citation>
    <scope>NUCLEOTIDE SEQUENCE [LARGE SCALE GENOMIC DNA]</scope>
    <source>
        <strain evidence="11 12">GNS-1</strain>
    </source>
</reference>
<evidence type="ECO:0000256" key="3">
    <source>
        <dbReference type="ARBA" id="ARBA00022568"/>
    </source>
</evidence>
<keyword evidence="6 9" id="KW-1133">Transmembrane helix</keyword>
<evidence type="ECO:0000259" key="10">
    <source>
        <dbReference type="Pfam" id="PF01699"/>
    </source>
</evidence>
<keyword evidence="12" id="KW-1185">Reference proteome</keyword>
<feature type="transmembrane region" description="Helical" evidence="9">
    <location>
        <begin position="162"/>
        <end position="183"/>
    </location>
</feature>
<keyword evidence="7 9" id="KW-0406">Ion transport</keyword>
<feature type="transmembrane region" description="Helical" evidence="9">
    <location>
        <begin position="277"/>
        <end position="300"/>
    </location>
</feature>
<evidence type="ECO:0000313" key="11">
    <source>
        <dbReference type="EMBL" id="KPL83323.1"/>
    </source>
</evidence>
<organism evidence="11 12">
    <name type="scientific">Thermanaerothrix daxensis</name>
    <dbReference type="NCBI Taxonomy" id="869279"/>
    <lineage>
        <taxon>Bacteria</taxon>
        <taxon>Bacillati</taxon>
        <taxon>Chloroflexota</taxon>
        <taxon>Anaerolineae</taxon>
        <taxon>Anaerolineales</taxon>
        <taxon>Anaerolineaceae</taxon>
        <taxon>Thermanaerothrix</taxon>
    </lineage>
</organism>
<comment type="function">
    <text evidence="9">Ca(+)/H(+) antiporter that extrudes calcium in exchange for external protons.</text>
</comment>
<dbReference type="PANTHER" id="PTHR31503">
    <property type="entry name" value="VACUOLAR CALCIUM ION TRANSPORTER"/>
    <property type="match status" value="1"/>
</dbReference>
<evidence type="ECO:0000313" key="12">
    <source>
        <dbReference type="Proteomes" id="UP000050544"/>
    </source>
</evidence>
<comment type="caution">
    <text evidence="11">The sequence shown here is derived from an EMBL/GenBank/DDBJ whole genome shotgun (WGS) entry which is preliminary data.</text>
</comment>
<evidence type="ECO:0000256" key="4">
    <source>
        <dbReference type="ARBA" id="ARBA00022692"/>
    </source>
</evidence>
<proteinExistence type="inferred from homology"/>
<gene>
    <name evidence="11" type="ORF">SE15_08525</name>
</gene>
<dbReference type="OrthoDB" id="9776105at2"/>
<dbReference type="InterPro" id="IPR044880">
    <property type="entry name" value="NCX_ion-bd_dom_sf"/>
</dbReference>
<keyword evidence="9" id="KW-0050">Antiport</keyword>
<feature type="transmembrane region" description="Helical" evidence="9">
    <location>
        <begin position="204"/>
        <end position="223"/>
    </location>
</feature>
<dbReference type="GO" id="GO:0015369">
    <property type="term" value="F:calcium:proton antiporter activity"/>
    <property type="evidence" value="ECO:0007669"/>
    <property type="project" value="UniProtKB-UniRule"/>
</dbReference>
<dbReference type="Pfam" id="PF01699">
    <property type="entry name" value="Na_Ca_ex"/>
    <property type="match status" value="2"/>
</dbReference>
<dbReference type="EMBL" id="LGKO01000004">
    <property type="protein sequence ID" value="KPL83323.1"/>
    <property type="molecule type" value="Genomic_DNA"/>
</dbReference>
<dbReference type="GO" id="GO:0006874">
    <property type="term" value="P:intracellular calcium ion homeostasis"/>
    <property type="evidence" value="ECO:0007669"/>
    <property type="project" value="TreeGrafter"/>
</dbReference>
<accession>A0A0P6XVU7</accession>
<evidence type="ECO:0000256" key="8">
    <source>
        <dbReference type="ARBA" id="ARBA00023136"/>
    </source>
</evidence>
<feature type="domain" description="Sodium/calcium exchanger membrane region" evidence="10">
    <location>
        <begin position="209"/>
        <end position="349"/>
    </location>
</feature>
<keyword evidence="4 9" id="KW-0812">Transmembrane</keyword>
<dbReference type="PATRIC" id="fig|869279.4.peg.2435"/>
<dbReference type="GO" id="GO:0016020">
    <property type="term" value="C:membrane"/>
    <property type="evidence" value="ECO:0007669"/>
    <property type="project" value="InterPro"/>
</dbReference>
<evidence type="ECO:0000256" key="9">
    <source>
        <dbReference type="RuleBase" id="RU365028"/>
    </source>
</evidence>
<evidence type="ECO:0000256" key="2">
    <source>
        <dbReference type="ARBA" id="ARBA00022448"/>
    </source>
</evidence>
<feature type="transmembrane region" description="Helical" evidence="9">
    <location>
        <begin position="334"/>
        <end position="354"/>
    </location>
</feature>
<name>A0A0P6XVU7_9CHLR</name>
<evidence type="ECO:0000256" key="1">
    <source>
        <dbReference type="ARBA" id="ARBA00004127"/>
    </source>
</evidence>
<dbReference type="NCBIfam" id="TIGR00378">
    <property type="entry name" value="cax"/>
    <property type="match status" value="1"/>
</dbReference>
<feature type="domain" description="Sodium/calcium exchanger membrane region" evidence="10">
    <location>
        <begin position="30"/>
        <end position="182"/>
    </location>
</feature>
<keyword evidence="8 9" id="KW-0472">Membrane</keyword>
<keyword evidence="5 9" id="KW-0106">Calcium</keyword>
<feature type="transmembrane region" description="Helical" evidence="9">
    <location>
        <begin position="128"/>
        <end position="150"/>
    </location>
</feature>